<evidence type="ECO:0000256" key="1">
    <source>
        <dbReference type="SAM" id="MobiDB-lite"/>
    </source>
</evidence>
<feature type="compositionally biased region" description="Low complexity" evidence="1">
    <location>
        <begin position="51"/>
        <end position="63"/>
    </location>
</feature>
<reference evidence="2" key="1">
    <citation type="submission" date="2020-02" db="EMBL/GenBank/DDBJ databases">
        <authorList>
            <person name="Meier V. D."/>
        </authorList>
    </citation>
    <scope>NUCLEOTIDE SEQUENCE</scope>
    <source>
        <strain evidence="2">AVDCRST_MAG11</strain>
    </source>
</reference>
<accession>A0A6J4KK53</accession>
<feature type="compositionally biased region" description="Basic and acidic residues" evidence="1">
    <location>
        <begin position="224"/>
        <end position="234"/>
    </location>
</feature>
<sequence length="277" mass="29387">APRGPEAPRAGAAVRRLRPPHPAPGVRADLGGRGRVARGERAEHRDHQPQRVVGPRVDAVPVARPVPPGRLRDHAGRPARAVPVLPPHRVLRDHRRYAVRRAAGERVRRARAVGGRGAHALALPAGRPAAGARAAALPLGHGTAGAHARAAADRAGGGAVRVPRRAAPGVRDPRGRGHHRRARRAHRRPLAPARGAAARRARGARRGARRAHARRLHAGARRARLGERAVRPDVRPAGSGAAHPDHPPARAGAPPRPPRSRHDAQRPAPDERAADRV</sequence>
<feature type="compositionally biased region" description="Basic residues" evidence="1">
    <location>
        <begin position="176"/>
        <end position="189"/>
    </location>
</feature>
<protein>
    <submittedName>
        <fullName evidence="2">Uncharacterized protein</fullName>
    </submittedName>
</protein>
<feature type="compositionally biased region" description="Basic residues" evidence="1">
    <location>
        <begin position="197"/>
        <end position="223"/>
    </location>
</feature>
<feature type="region of interest" description="Disordered" evidence="1">
    <location>
        <begin position="147"/>
        <end position="277"/>
    </location>
</feature>
<feature type="compositionally biased region" description="Basic and acidic residues" evidence="1">
    <location>
        <begin position="260"/>
        <end position="277"/>
    </location>
</feature>
<proteinExistence type="predicted"/>
<name>A0A6J4KK53_9BACT</name>
<gene>
    <name evidence="2" type="ORF">AVDCRST_MAG11-1254</name>
</gene>
<evidence type="ECO:0000313" key="2">
    <source>
        <dbReference type="EMBL" id="CAA9307212.1"/>
    </source>
</evidence>
<feature type="non-terminal residue" evidence="2">
    <location>
        <position position="277"/>
    </location>
</feature>
<organism evidence="2">
    <name type="scientific">uncultured Gemmatimonadaceae bacterium</name>
    <dbReference type="NCBI Taxonomy" id="246130"/>
    <lineage>
        <taxon>Bacteria</taxon>
        <taxon>Pseudomonadati</taxon>
        <taxon>Gemmatimonadota</taxon>
        <taxon>Gemmatimonadia</taxon>
        <taxon>Gemmatimonadales</taxon>
        <taxon>Gemmatimonadaceae</taxon>
        <taxon>environmental samples</taxon>
    </lineage>
</organism>
<dbReference type="AlphaFoldDB" id="A0A6J4KK53"/>
<feature type="non-terminal residue" evidence="2">
    <location>
        <position position="1"/>
    </location>
</feature>
<feature type="compositionally biased region" description="Basic and acidic residues" evidence="1">
    <location>
        <begin position="37"/>
        <end position="49"/>
    </location>
</feature>
<dbReference type="EMBL" id="CADCTU010000281">
    <property type="protein sequence ID" value="CAA9307212.1"/>
    <property type="molecule type" value="Genomic_DNA"/>
</dbReference>
<feature type="region of interest" description="Disordered" evidence="1">
    <location>
        <begin position="1"/>
        <end position="75"/>
    </location>
</feature>
<feature type="compositionally biased region" description="Low complexity" evidence="1">
    <location>
        <begin position="1"/>
        <end position="14"/>
    </location>
</feature>